<sequence>MTETSREVLKIGDKVPESFWNTKRQFLIEGKSTDKSLEHLRGKLIVIDFWATWCAPCVAMMPSMENLQKQFSDEIQILPVTAQLADIVNGFLPLQEAKTGVKFNLPKIVSDRSLAALFPHNVIPHLVWIDKQGILRATTGFEEATSAKIKQMITGDLKDLRTKTDVFLAFDKEKPLFMNENGGDGRQMIFHSVLSAYVPGIHPGFNRNQDSLSGFKILVRNNSAPKILAYAFGEGKREFNRKNTVYNISDSSVFSRPKNEDVYEWMRKHTYCYELVVPPHLSIKAYDIMKSELKTLFPNYNCRIEKRKLNCLVLLRTKKVDMKSIGGEAIAGFNPFGFKIQNANLSILALQLDMVYMQDAPLVLDKTGIDYNVDIEVKSSLKDRDELNRNLEKYGLRLEEKKVFTQVLVISEQEGRQNEMEKYRRTN</sequence>
<dbReference type="Proteomes" id="UP000199455">
    <property type="component" value="Unassembled WGS sequence"/>
</dbReference>
<evidence type="ECO:0000259" key="2">
    <source>
        <dbReference type="PROSITE" id="PS51352"/>
    </source>
</evidence>
<dbReference type="InterPro" id="IPR036249">
    <property type="entry name" value="Thioredoxin-like_sf"/>
</dbReference>
<dbReference type="PANTHER" id="PTHR42852">
    <property type="entry name" value="THIOL:DISULFIDE INTERCHANGE PROTEIN DSBE"/>
    <property type="match status" value="1"/>
</dbReference>
<dbReference type="Gene3D" id="3.40.30.10">
    <property type="entry name" value="Glutaredoxin"/>
    <property type="match status" value="1"/>
</dbReference>
<feature type="domain" description="Thioredoxin" evidence="2">
    <location>
        <begin position="9"/>
        <end position="158"/>
    </location>
</feature>
<dbReference type="InterPro" id="IPR050553">
    <property type="entry name" value="Thioredoxin_ResA/DsbE_sf"/>
</dbReference>
<dbReference type="STRING" id="390242.SAMN04488024_107150"/>
<evidence type="ECO:0000313" key="3">
    <source>
        <dbReference type="EMBL" id="SDD70369.1"/>
    </source>
</evidence>
<dbReference type="InterPro" id="IPR017937">
    <property type="entry name" value="Thioredoxin_CS"/>
</dbReference>
<reference evidence="4" key="1">
    <citation type="submission" date="2016-10" db="EMBL/GenBank/DDBJ databases">
        <authorList>
            <person name="Varghese N."/>
            <person name="Submissions S."/>
        </authorList>
    </citation>
    <scope>NUCLEOTIDE SEQUENCE [LARGE SCALE GENOMIC DNA]</scope>
    <source>
        <strain evidence="4">DSM 18609</strain>
    </source>
</reference>
<protein>
    <submittedName>
        <fullName evidence="3">Thiol-disulfide isomerase or thioredoxin</fullName>
    </submittedName>
</protein>
<evidence type="ECO:0000256" key="1">
    <source>
        <dbReference type="ARBA" id="ARBA00023284"/>
    </source>
</evidence>
<dbReference type="PANTHER" id="PTHR42852:SF17">
    <property type="entry name" value="THIOREDOXIN-LIKE PROTEIN HI_1115"/>
    <property type="match status" value="1"/>
</dbReference>
<dbReference type="AlphaFoldDB" id="A0A1G6WX43"/>
<name>A0A1G6WX43_9SPHI</name>
<dbReference type="PROSITE" id="PS00194">
    <property type="entry name" value="THIOREDOXIN_1"/>
    <property type="match status" value="1"/>
</dbReference>
<dbReference type="PROSITE" id="PS51352">
    <property type="entry name" value="THIOREDOXIN_2"/>
    <property type="match status" value="1"/>
</dbReference>
<keyword evidence="1" id="KW-0676">Redox-active center</keyword>
<dbReference type="Pfam" id="PF00085">
    <property type="entry name" value="Thioredoxin"/>
    <property type="match status" value="1"/>
</dbReference>
<organism evidence="3 4">
    <name type="scientific">Pedobacter soli</name>
    <dbReference type="NCBI Taxonomy" id="390242"/>
    <lineage>
        <taxon>Bacteria</taxon>
        <taxon>Pseudomonadati</taxon>
        <taxon>Bacteroidota</taxon>
        <taxon>Sphingobacteriia</taxon>
        <taxon>Sphingobacteriales</taxon>
        <taxon>Sphingobacteriaceae</taxon>
        <taxon>Pedobacter</taxon>
    </lineage>
</organism>
<accession>A0A1G6WX43</accession>
<dbReference type="CDD" id="cd02966">
    <property type="entry name" value="TlpA_like_family"/>
    <property type="match status" value="1"/>
</dbReference>
<dbReference type="GO" id="GO:0016853">
    <property type="term" value="F:isomerase activity"/>
    <property type="evidence" value="ECO:0007669"/>
    <property type="project" value="UniProtKB-KW"/>
</dbReference>
<proteinExistence type="predicted"/>
<evidence type="ECO:0000313" key="4">
    <source>
        <dbReference type="Proteomes" id="UP000199455"/>
    </source>
</evidence>
<gene>
    <name evidence="3" type="ORF">SAMN04488024_107150</name>
</gene>
<keyword evidence="3" id="KW-0413">Isomerase</keyword>
<dbReference type="InterPro" id="IPR013766">
    <property type="entry name" value="Thioredoxin_domain"/>
</dbReference>
<keyword evidence="4" id="KW-1185">Reference proteome</keyword>
<dbReference type="SUPFAM" id="SSF52833">
    <property type="entry name" value="Thioredoxin-like"/>
    <property type="match status" value="1"/>
</dbReference>
<dbReference type="EMBL" id="FMZH01000007">
    <property type="protein sequence ID" value="SDD70369.1"/>
    <property type="molecule type" value="Genomic_DNA"/>
</dbReference>